<dbReference type="EMBL" id="JBFOLK010000145">
    <property type="protein sequence ID" value="KAL2455969.1"/>
    <property type="molecule type" value="Genomic_DNA"/>
</dbReference>
<organism evidence="1 2">
    <name type="scientific">Abeliophyllum distichum</name>
    <dbReference type="NCBI Taxonomy" id="126358"/>
    <lineage>
        <taxon>Eukaryota</taxon>
        <taxon>Viridiplantae</taxon>
        <taxon>Streptophyta</taxon>
        <taxon>Embryophyta</taxon>
        <taxon>Tracheophyta</taxon>
        <taxon>Spermatophyta</taxon>
        <taxon>Magnoliopsida</taxon>
        <taxon>eudicotyledons</taxon>
        <taxon>Gunneridae</taxon>
        <taxon>Pentapetalae</taxon>
        <taxon>asterids</taxon>
        <taxon>lamiids</taxon>
        <taxon>Lamiales</taxon>
        <taxon>Oleaceae</taxon>
        <taxon>Forsythieae</taxon>
        <taxon>Abeliophyllum</taxon>
    </lineage>
</organism>
<dbReference type="Proteomes" id="UP001604336">
    <property type="component" value="Unassembled WGS sequence"/>
</dbReference>
<evidence type="ECO:0008006" key="3">
    <source>
        <dbReference type="Google" id="ProtNLM"/>
    </source>
</evidence>
<gene>
    <name evidence="1" type="ORF">Adt_47011</name>
</gene>
<keyword evidence="2" id="KW-1185">Reference proteome</keyword>
<proteinExistence type="predicted"/>
<sequence length="165" mass="18854">MPHLILEEFLQTSLFPTWESSSHNWDLIFTEASSPQKGLASSLRHDTKWEKTNIMPRLIFEEFLQTSLFPTRESSSHNWDLVFTEALSPYGGIASSLRHDTSWEKINIMPHLILEELLQTNLFPTWKSSSYNWDIVFSEARSPYKGLASSLGIAPAGKRPISCLI</sequence>
<protein>
    <recommendedName>
        <fullName evidence="3">Maturase K</fullName>
    </recommendedName>
</protein>
<name>A0ABD1NX64_9LAMI</name>
<accession>A0ABD1NX64</accession>
<dbReference type="AlphaFoldDB" id="A0ABD1NX64"/>
<evidence type="ECO:0000313" key="1">
    <source>
        <dbReference type="EMBL" id="KAL2455969.1"/>
    </source>
</evidence>
<comment type="caution">
    <text evidence="1">The sequence shown here is derived from an EMBL/GenBank/DDBJ whole genome shotgun (WGS) entry which is preliminary data.</text>
</comment>
<evidence type="ECO:0000313" key="2">
    <source>
        <dbReference type="Proteomes" id="UP001604336"/>
    </source>
</evidence>
<reference evidence="2" key="1">
    <citation type="submission" date="2024-07" db="EMBL/GenBank/DDBJ databases">
        <title>Two chromosome-level genome assemblies of Korean endemic species Abeliophyllum distichum and Forsythia ovata (Oleaceae).</title>
        <authorList>
            <person name="Jang H."/>
        </authorList>
    </citation>
    <scope>NUCLEOTIDE SEQUENCE [LARGE SCALE GENOMIC DNA]</scope>
</reference>